<feature type="domain" description="Outer membrane protein assembly factor BamE" evidence="4">
    <location>
        <begin position="39"/>
        <end position="104"/>
    </location>
</feature>
<keyword evidence="2" id="KW-0472">Membrane</keyword>
<evidence type="ECO:0000256" key="3">
    <source>
        <dbReference type="SAM" id="SignalP"/>
    </source>
</evidence>
<dbReference type="Proteomes" id="UP000603317">
    <property type="component" value="Unassembled WGS sequence"/>
</dbReference>
<organism evidence="5 6">
    <name type="scientific">Blastomonas marina</name>
    <dbReference type="NCBI Taxonomy" id="1867408"/>
    <lineage>
        <taxon>Bacteria</taxon>
        <taxon>Pseudomonadati</taxon>
        <taxon>Pseudomonadota</taxon>
        <taxon>Alphaproteobacteria</taxon>
        <taxon>Sphingomonadales</taxon>
        <taxon>Sphingomonadaceae</taxon>
        <taxon>Blastomonas</taxon>
    </lineage>
</organism>
<reference evidence="6" key="1">
    <citation type="journal article" date="2019" name="Int. J. Syst. Evol. Microbiol.">
        <title>The Global Catalogue of Microorganisms (GCM) 10K type strain sequencing project: providing services to taxonomists for standard genome sequencing and annotation.</title>
        <authorList>
            <consortium name="The Broad Institute Genomics Platform"/>
            <consortium name="The Broad Institute Genome Sequencing Center for Infectious Disease"/>
            <person name="Wu L."/>
            <person name="Ma J."/>
        </authorList>
    </citation>
    <scope>NUCLEOTIDE SEQUENCE [LARGE SCALE GENOMIC DNA]</scope>
    <source>
        <strain evidence="6">CGMCC 1.15297</strain>
    </source>
</reference>
<protein>
    <submittedName>
        <fullName evidence="5">Outer membrane protein assembly factor BamE</fullName>
    </submittedName>
</protein>
<comment type="caution">
    <text evidence="5">The sequence shown here is derived from an EMBL/GenBank/DDBJ whole genome shotgun (WGS) entry which is preliminary data.</text>
</comment>
<dbReference type="Gene3D" id="3.30.1450.10">
    <property type="match status" value="1"/>
</dbReference>
<feature type="signal peptide" evidence="3">
    <location>
        <begin position="1"/>
        <end position="17"/>
    </location>
</feature>
<keyword evidence="1 3" id="KW-0732">Signal</keyword>
<keyword evidence="6" id="KW-1185">Reference proteome</keyword>
<dbReference type="EMBL" id="BMID01000001">
    <property type="protein sequence ID" value="GGA09630.1"/>
    <property type="molecule type" value="Genomic_DNA"/>
</dbReference>
<evidence type="ECO:0000259" key="4">
    <source>
        <dbReference type="Pfam" id="PF04355"/>
    </source>
</evidence>
<evidence type="ECO:0000313" key="6">
    <source>
        <dbReference type="Proteomes" id="UP000603317"/>
    </source>
</evidence>
<evidence type="ECO:0000256" key="2">
    <source>
        <dbReference type="ARBA" id="ARBA00023136"/>
    </source>
</evidence>
<name>A0ABQ1FFN4_9SPHN</name>
<accession>A0ABQ1FFN4</accession>
<evidence type="ECO:0000313" key="5">
    <source>
        <dbReference type="EMBL" id="GGA09630.1"/>
    </source>
</evidence>
<proteinExistence type="predicted"/>
<dbReference type="InterPro" id="IPR037873">
    <property type="entry name" value="BamE-like"/>
</dbReference>
<dbReference type="InterPro" id="IPR007450">
    <property type="entry name" value="BamE_dom"/>
</dbReference>
<evidence type="ECO:0000256" key="1">
    <source>
        <dbReference type="ARBA" id="ARBA00022729"/>
    </source>
</evidence>
<sequence>MKRSALTAILIGTAALAVSGCTSIRGQNGFVGDGAITNSVLPGVDNQGSVERGLGRPTFVSQFGEPVWYYVSSTTGQPAFGTPRITNHSVIAIRFDDRGNVTSVDRTGMELVARIDPNGDTTPTLGRERGFLEDLFGNIGQVGGVGPGGGGGGPP</sequence>
<dbReference type="RefSeq" id="WP_188642565.1">
    <property type="nucleotide sequence ID" value="NZ_BMID01000001.1"/>
</dbReference>
<dbReference type="Pfam" id="PF04355">
    <property type="entry name" value="BamE"/>
    <property type="match status" value="1"/>
</dbReference>
<feature type="chain" id="PRO_5047478112" evidence="3">
    <location>
        <begin position="18"/>
        <end position="155"/>
    </location>
</feature>
<gene>
    <name evidence="5" type="ORF">GCM10010923_20060</name>
</gene>
<dbReference type="PROSITE" id="PS51257">
    <property type="entry name" value="PROKAR_LIPOPROTEIN"/>
    <property type="match status" value="1"/>
</dbReference>